<dbReference type="PRINTS" id="PR01837">
    <property type="entry name" value="MGTCSAPBPROT"/>
</dbReference>
<evidence type="ECO:0000256" key="1">
    <source>
        <dbReference type="ARBA" id="ARBA00004651"/>
    </source>
</evidence>
<feature type="domain" description="MgtC/SapB/SrpB/YhiD N-terminal" evidence="8">
    <location>
        <begin position="13"/>
        <end position="138"/>
    </location>
</feature>
<proteinExistence type="inferred from homology"/>
<feature type="transmembrane region" description="Helical" evidence="7">
    <location>
        <begin position="106"/>
        <end position="133"/>
    </location>
</feature>
<evidence type="ECO:0000259" key="8">
    <source>
        <dbReference type="Pfam" id="PF02308"/>
    </source>
</evidence>
<evidence type="ECO:0000313" key="10">
    <source>
        <dbReference type="Proteomes" id="UP000754226"/>
    </source>
</evidence>
<sequence length="228" mass="24509">MFDTQFMHLVLRLLLTAFLGGIIGLERSAGDRPAGLRTHVLVATGSALLMIVSIYGIDGHPLNRDPSRIASQVVTGVGFLGAGTILHEGLTVKGLTTAASVWMVSAIGLTVGCGMLGLGVVATIVSLITLMAIRGIEKKVLPSGRNVKVKLAIVCESNPDSMMDVMDYFSRHNVKTRVLDMASRPEEQTLRIVVNAKISKYENANEILDGLLQLQAVKKIKNLSNMEE</sequence>
<comment type="subcellular location">
    <subcellularLocation>
        <location evidence="1">Cell membrane</location>
        <topology evidence="1">Multi-pass membrane protein</topology>
    </subcellularLocation>
</comment>
<evidence type="ECO:0000256" key="5">
    <source>
        <dbReference type="ARBA" id="ARBA00022989"/>
    </source>
</evidence>
<evidence type="ECO:0000256" key="4">
    <source>
        <dbReference type="ARBA" id="ARBA00022692"/>
    </source>
</evidence>
<dbReference type="PANTHER" id="PTHR33778">
    <property type="entry name" value="PROTEIN MGTC"/>
    <property type="match status" value="1"/>
</dbReference>
<comment type="similarity">
    <text evidence="2">Belongs to the MgtC/SapB family.</text>
</comment>
<dbReference type="Proteomes" id="UP000754226">
    <property type="component" value="Unassembled WGS sequence"/>
</dbReference>
<evidence type="ECO:0000256" key="6">
    <source>
        <dbReference type="ARBA" id="ARBA00023136"/>
    </source>
</evidence>
<protein>
    <submittedName>
        <fullName evidence="9">MgtC/SapB family protein</fullName>
    </submittedName>
</protein>
<name>A0A943I453_9FIRM</name>
<dbReference type="PANTHER" id="PTHR33778:SF1">
    <property type="entry name" value="MAGNESIUM TRANSPORTER YHID-RELATED"/>
    <property type="match status" value="1"/>
</dbReference>
<dbReference type="EMBL" id="JAGZCZ010000002">
    <property type="protein sequence ID" value="MBS5519156.1"/>
    <property type="molecule type" value="Genomic_DNA"/>
</dbReference>
<reference evidence="9" key="1">
    <citation type="submission" date="2021-02" db="EMBL/GenBank/DDBJ databases">
        <title>Infant gut strain persistence is associated with maternal origin, phylogeny, and functional potential including surface adhesion and iron acquisition.</title>
        <authorList>
            <person name="Lou Y.C."/>
        </authorList>
    </citation>
    <scope>NUCLEOTIDE SEQUENCE</scope>
    <source>
        <strain evidence="9">L3_106_000M1_dasL3_106_000M1_concoct_15</strain>
    </source>
</reference>
<dbReference type="Pfam" id="PF02308">
    <property type="entry name" value="MgtC"/>
    <property type="match status" value="1"/>
</dbReference>
<gene>
    <name evidence="9" type="ORF">KHX13_02290</name>
</gene>
<evidence type="ECO:0000313" key="9">
    <source>
        <dbReference type="EMBL" id="MBS5519156.1"/>
    </source>
</evidence>
<feature type="transmembrane region" description="Helical" evidence="7">
    <location>
        <begin position="40"/>
        <end position="57"/>
    </location>
</feature>
<dbReference type="AlphaFoldDB" id="A0A943I453"/>
<evidence type="ECO:0000256" key="7">
    <source>
        <dbReference type="SAM" id="Phobius"/>
    </source>
</evidence>
<comment type="caution">
    <text evidence="9">The sequence shown here is derived from an EMBL/GenBank/DDBJ whole genome shotgun (WGS) entry which is preliminary data.</text>
</comment>
<keyword evidence="5 7" id="KW-1133">Transmembrane helix</keyword>
<evidence type="ECO:0000256" key="3">
    <source>
        <dbReference type="ARBA" id="ARBA00022475"/>
    </source>
</evidence>
<keyword evidence="3" id="KW-1003">Cell membrane</keyword>
<feature type="transmembrane region" description="Helical" evidence="7">
    <location>
        <begin position="69"/>
        <end position="86"/>
    </location>
</feature>
<dbReference type="InterPro" id="IPR003416">
    <property type="entry name" value="MgtC/SapB/SrpB/YhiD_fam"/>
</dbReference>
<accession>A0A943I453</accession>
<organism evidence="9 10">
    <name type="scientific">Acidaminococcus intestini</name>
    <dbReference type="NCBI Taxonomy" id="187327"/>
    <lineage>
        <taxon>Bacteria</taxon>
        <taxon>Bacillati</taxon>
        <taxon>Bacillota</taxon>
        <taxon>Negativicutes</taxon>
        <taxon>Acidaminococcales</taxon>
        <taxon>Acidaminococcaceae</taxon>
        <taxon>Acidaminococcus</taxon>
    </lineage>
</organism>
<dbReference type="GO" id="GO:0005886">
    <property type="term" value="C:plasma membrane"/>
    <property type="evidence" value="ECO:0007669"/>
    <property type="project" value="UniProtKB-SubCell"/>
</dbReference>
<evidence type="ECO:0000256" key="2">
    <source>
        <dbReference type="ARBA" id="ARBA00009298"/>
    </source>
</evidence>
<keyword evidence="6 7" id="KW-0472">Membrane</keyword>
<keyword evidence="4 7" id="KW-0812">Transmembrane</keyword>
<dbReference type="InterPro" id="IPR049177">
    <property type="entry name" value="MgtC_SapB_SrpB_YhiD_N"/>
</dbReference>